<dbReference type="Proteomes" id="UP000036270">
    <property type="component" value="Unassembled WGS sequence"/>
</dbReference>
<reference evidence="1 2" key="1">
    <citation type="submission" date="2014-12" db="EMBL/GenBank/DDBJ databases">
        <title>Reclassification of Actinobacillus muris as Muribacter muris.</title>
        <authorList>
            <person name="Christensen H."/>
            <person name="Nicklas W."/>
            <person name="Bisgaard M."/>
        </authorList>
    </citation>
    <scope>NUCLEOTIDE SEQUENCE [LARGE SCALE GENOMIC DNA]</scope>
    <source>
        <strain evidence="1 2">Ackerman80-443D</strain>
    </source>
</reference>
<dbReference type="STRING" id="67855.RO21_11305"/>
<evidence type="ECO:0000313" key="1">
    <source>
        <dbReference type="EMBL" id="KMK50520.1"/>
    </source>
</evidence>
<dbReference type="EMBL" id="JWIZ01000094">
    <property type="protein sequence ID" value="KMK50520.1"/>
    <property type="molecule type" value="Genomic_DNA"/>
</dbReference>
<evidence type="ECO:0000313" key="2">
    <source>
        <dbReference type="Proteomes" id="UP000036270"/>
    </source>
</evidence>
<proteinExistence type="predicted"/>
<dbReference type="AlphaFoldDB" id="A0A0J5P499"/>
<sequence length="291" mass="32681">MSISHFAHALKLDQKGNTVYFDDNPAEQKKLLKRLKRNRLFKHLNLVTTRFEQGDAIGLFTPIAGTTDTLAGEERSPKLALAPYQRYHCEQVNLDSYIPYSRIDHYNLENELETHLNAQLDRSLLNGLLMVGWLEKIRKGKPQAVINGSTVGENGQFKSLNALIKQALTYIAPAYAAGGEMIAICGREIIGDSPIAFQQADLDEELAELLTLSQRTIGGLKAVSIPYFPSNVVLITRLDNLSLYVHLNNIRRKVIDQPKCDAVQTFYSLNIDYVVEDFNACCLVENIEIND</sequence>
<accession>A0A0J5P499</accession>
<organism evidence="1 2">
    <name type="scientific">Muribacter muris</name>
    <dbReference type="NCBI Taxonomy" id="67855"/>
    <lineage>
        <taxon>Bacteria</taxon>
        <taxon>Pseudomonadati</taxon>
        <taxon>Pseudomonadota</taxon>
        <taxon>Gammaproteobacteria</taxon>
        <taxon>Pasteurellales</taxon>
        <taxon>Pasteurellaceae</taxon>
        <taxon>Muribacter</taxon>
    </lineage>
</organism>
<protein>
    <submittedName>
        <fullName evidence="1">Capsid protein</fullName>
    </submittedName>
</protein>
<comment type="caution">
    <text evidence="1">The sequence shown here is derived from an EMBL/GenBank/DDBJ whole genome shotgun (WGS) entry which is preliminary data.</text>
</comment>
<name>A0A0J5P499_9PAST</name>
<gene>
    <name evidence="1" type="ORF">RO21_11305</name>
</gene>
<keyword evidence="2" id="KW-1185">Reference proteome</keyword>
<dbReference type="RefSeq" id="WP_047977885.1">
    <property type="nucleotide sequence ID" value="NZ_JWIZ01000094.1"/>
</dbReference>
<dbReference type="Pfam" id="PF05125">
    <property type="entry name" value="Phage_cap_P2"/>
    <property type="match status" value="1"/>
</dbReference>
<dbReference type="InterPro" id="IPR006441">
    <property type="entry name" value="Phage_P2_GpN"/>
</dbReference>
<dbReference type="PATRIC" id="fig|67855.3.peg.2551"/>